<keyword evidence="2" id="KW-1133">Transmembrane helix</keyword>
<comment type="caution">
    <text evidence="4">The sequence shown here is derived from an EMBL/GenBank/DDBJ whole genome shotgun (WGS) entry which is preliminary data.</text>
</comment>
<reference evidence="4 5" key="1">
    <citation type="submission" date="2018-07" db="EMBL/GenBank/DDBJ databases">
        <title>Genomic Encyclopedia of Type Strains, Phase III (KMG-III): the genomes of soil and plant-associated and newly described type strains.</title>
        <authorList>
            <person name="Whitman W."/>
        </authorList>
    </citation>
    <scope>NUCLEOTIDE SEQUENCE [LARGE SCALE GENOMIC DNA]</scope>
    <source>
        <strain evidence="4 5">CECT 7506</strain>
    </source>
</reference>
<gene>
    <name evidence="4" type="ORF">DFP97_115114</name>
</gene>
<accession>A0A368VLV7</accession>
<feature type="domain" description="Sporulation membrane protein YtrI C-terminal" evidence="3">
    <location>
        <begin position="87"/>
        <end position="163"/>
    </location>
</feature>
<keyword evidence="5" id="KW-1185">Reference proteome</keyword>
<evidence type="ECO:0000313" key="4">
    <source>
        <dbReference type="EMBL" id="RCW42681.1"/>
    </source>
</evidence>
<dbReference type="InterPro" id="IPR058620">
    <property type="entry name" value="YtrI_C"/>
</dbReference>
<dbReference type="Proteomes" id="UP000252415">
    <property type="component" value="Unassembled WGS sequence"/>
</dbReference>
<organism evidence="4 5">
    <name type="scientific">Paenibacillus prosopidis</name>
    <dbReference type="NCBI Taxonomy" id="630520"/>
    <lineage>
        <taxon>Bacteria</taxon>
        <taxon>Bacillati</taxon>
        <taxon>Bacillota</taxon>
        <taxon>Bacilli</taxon>
        <taxon>Bacillales</taxon>
        <taxon>Paenibacillaceae</taxon>
        <taxon>Paenibacillus</taxon>
    </lineage>
</organism>
<dbReference type="EMBL" id="QPJD01000015">
    <property type="protein sequence ID" value="RCW42681.1"/>
    <property type="molecule type" value="Genomic_DNA"/>
</dbReference>
<dbReference type="AlphaFoldDB" id="A0A368VLV7"/>
<proteinExistence type="predicted"/>
<evidence type="ECO:0000259" key="3">
    <source>
        <dbReference type="Pfam" id="PF26347"/>
    </source>
</evidence>
<dbReference type="OrthoDB" id="2655161at2"/>
<evidence type="ECO:0000313" key="5">
    <source>
        <dbReference type="Proteomes" id="UP000252415"/>
    </source>
</evidence>
<dbReference type="Pfam" id="PF26347">
    <property type="entry name" value="YtrI_sporulation"/>
    <property type="match status" value="1"/>
</dbReference>
<evidence type="ECO:0000256" key="1">
    <source>
        <dbReference type="SAM" id="Coils"/>
    </source>
</evidence>
<name>A0A368VLV7_9BACL</name>
<keyword evidence="2" id="KW-0472">Membrane</keyword>
<sequence length="172" mass="19692">MRVPPFERYVKGMQMFGVLLLGIIIGAVIYNSIFMARFQALITLKSELEVQLEQYEQDIKGLKQFKNQHTVIKSVLPRIEKETGQKSGRPNLDQVTEAELIKRIKEDLSSFLGRSIYEIDSDARLARTLLERKVYSDVNNKDYSIEVKTALVVDNALQVWVAVRNYAKPPSS</sequence>
<keyword evidence="2" id="KW-0812">Transmembrane</keyword>
<protein>
    <recommendedName>
        <fullName evidence="3">Sporulation membrane protein YtrI C-terminal domain-containing protein</fullName>
    </recommendedName>
</protein>
<keyword evidence="1" id="KW-0175">Coiled coil</keyword>
<feature type="coiled-coil region" evidence="1">
    <location>
        <begin position="38"/>
        <end position="65"/>
    </location>
</feature>
<dbReference type="RefSeq" id="WP_114382442.1">
    <property type="nucleotide sequence ID" value="NZ_QPJD01000015.1"/>
</dbReference>
<evidence type="ECO:0000256" key="2">
    <source>
        <dbReference type="SAM" id="Phobius"/>
    </source>
</evidence>
<feature type="transmembrane region" description="Helical" evidence="2">
    <location>
        <begin position="12"/>
        <end position="36"/>
    </location>
</feature>